<evidence type="ECO:0000313" key="1">
    <source>
        <dbReference type="EMBL" id="MED6266266.1"/>
    </source>
</evidence>
<reference evidence="1 2" key="1">
    <citation type="submission" date="2021-06" db="EMBL/GenBank/DDBJ databases">
        <authorList>
            <person name="Palmer J.M."/>
        </authorList>
    </citation>
    <scope>NUCLEOTIDE SEQUENCE [LARGE SCALE GENOMIC DNA]</scope>
    <source>
        <strain evidence="1 2">CL_MEX2019</strain>
        <tissue evidence="1">Muscle</tissue>
    </source>
</reference>
<evidence type="ECO:0000313" key="2">
    <source>
        <dbReference type="Proteomes" id="UP001352852"/>
    </source>
</evidence>
<name>A0ABU7CVU1_9TELE</name>
<dbReference type="EMBL" id="JAHUTJ010008208">
    <property type="protein sequence ID" value="MED6266266.1"/>
    <property type="molecule type" value="Genomic_DNA"/>
</dbReference>
<protein>
    <submittedName>
        <fullName evidence="1">Uncharacterized protein</fullName>
    </submittedName>
</protein>
<keyword evidence="2" id="KW-1185">Reference proteome</keyword>
<sequence>MQEVTTHFPTAVCANKGQKLLTCDARRIEATFCGARSPSGEKLRVRPHTLPGDCQLGVLSFLEREGEATEDAQPGVKPQDWKMFALSSVGSGNPKVWRSFLPTERRNSPKIRFCSEQAKK</sequence>
<organism evidence="1 2">
    <name type="scientific">Characodon lateralis</name>
    <dbReference type="NCBI Taxonomy" id="208331"/>
    <lineage>
        <taxon>Eukaryota</taxon>
        <taxon>Metazoa</taxon>
        <taxon>Chordata</taxon>
        <taxon>Craniata</taxon>
        <taxon>Vertebrata</taxon>
        <taxon>Euteleostomi</taxon>
        <taxon>Actinopterygii</taxon>
        <taxon>Neopterygii</taxon>
        <taxon>Teleostei</taxon>
        <taxon>Neoteleostei</taxon>
        <taxon>Acanthomorphata</taxon>
        <taxon>Ovalentaria</taxon>
        <taxon>Atherinomorphae</taxon>
        <taxon>Cyprinodontiformes</taxon>
        <taxon>Goodeidae</taxon>
        <taxon>Characodon</taxon>
    </lineage>
</organism>
<comment type="caution">
    <text evidence="1">The sequence shown here is derived from an EMBL/GenBank/DDBJ whole genome shotgun (WGS) entry which is preliminary data.</text>
</comment>
<proteinExistence type="predicted"/>
<dbReference type="Proteomes" id="UP001352852">
    <property type="component" value="Unassembled WGS sequence"/>
</dbReference>
<accession>A0ABU7CVU1</accession>
<gene>
    <name evidence="1" type="ORF">CHARACLAT_000324</name>
</gene>